<dbReference type="PhylomeDB" id="B4GV98"/>
<dbReference type="AlphaFoldDB" id="B4GV98"/>
<dbReference type="GO" id="GO:0003677">
    <property type="term" value="F:DNA binding"/>
    <property type="evidence" value="ECO:0007669"/>
    <property type="project" value="UniProtKB-KW"/>
</dbReference>
<dbReference type="SUPFAM" id="SSF47459">
    <property type="entry name" value="HLH, helix-loop-helix DNA-binding domain"/>
    <property type="match status" value="1"/>
</dbReference>
<feature type="compositionally biased region" description="Polar residues" evidence="3">
    <location>
        <begin position="260"/>
        <end position="279"/>
    </location>
</feature>
<dbReference type="GO" id="GO:0042246">
    <property type="term" value="P:tissue regeneration"/>
    <property type="evidence" value="ECO:0007669"/>
    <property type="project" value="EnsemblMetazoa"/>
</dbReference>
<feature type="coiled-coil region" evidence="2">
    <location>
        <begin position="364"/>
        <end position="398"/>
    </location>
</feature>
<dbReference type="GO" id="GO:0042023">
    <property type="term" value="P:DNA endoreduplication"/>
    <property type="evidence" value="ECO:0007669"/>
    <property type="project" value="EnsemblMetazoa"/>
</dbReference>
<dbReference type="OrthoDB" id="5964374at2759"/>
<dbReference type="PANTHER" id="PTHR45851">
    <property type="entry name" value="MYC PROTO-ONCOGENE"/>
    <property type="match status" value="1"/>
</dbReference>
<dbReference type="InterPro" id="IPR036638">
    <property type="entry name" value="HLH_DNA-bd_sf"/>
</dbReference>
<dbReference type="GO" id="GO:0061060">
    <property type="term" value="P:negative regulation of peptidoglycan recognition protein signaling pathway"/>
    <property type="evidence" value="ECO:0007669"/>
    <property type="project" value="EnsemblMetazoa"/>
</dbReference>
<dbReference type="Gene3D" id="4.10.280.10">
    <property type="entry name" value="Helix-loop-helix DNA-binding domain"/>
    <property type="match status" value="1"/>
</dbReference>
<reference evidence="5 6" key="1">
    <citation type="journal article" date="2007" name="Nature">
        <title>Evolution of genes and genomes on the Drosophila phylogeny.</title>
        <authorList>
            <consortium name="Drosophila 12 Genomes Consortium"/>
            <person name="Clark A.G."/>
            <person name="Eisen M.B."/>
            <person name="Smith D.R."/>
            <person name="Bergman C.M."/>
            <person name="Oliver B."/>
            <person name="Markow T.A."/>
            <person name="Kaufman T.C."/>
            <person name="Kellis M."/>
            <person name="Gelbart W."/>
            <person name="Iyer V.N."/>
            <person name="Pollard D.A."/>
            <person name="Sackton T.B."/>
            <person name="Larracuente A.M."/>
            <person name="Singh N.D."/>
            <person name="Abad J.P."/>
            <person name="Abt D.N."/>
            <person name="Adryan B."/>
            <person name="Aguade M."/>
            <person name="Akashi H."/>
            <person name="Anderson W.W."/>
            <person name="Aquadro C.F."/>
            <person name="Ardell D.H."/>
            <person name="Arguello R."/>
            <person name="Artieri C.G."/>
            <person name="Barbash D.A."/>
            <person name="Barker D."/>
            <person name="Barsanti P."/>
            <person name="Batterham P."/>
            <person name="Batzoglou S."/>
            <person name="Begun D."/>
            <person name="Bhutkar A."/>
            <person name="Blanco E."/>
            <person name="Bosak S.A."/>
            <person name="Bradley R.K."/>
            <person name="Brand A.D."/>
            <person name="Brent M.R."/>
            <person name="Brooks A.N."/>
            <person name="Brown R.H."/>
            <person name="Butlin R.K."/>
            <person name="Caggese C."/>
            <person name="Calvi B.R."/>
            <person name="Bernardo de Carvalho A."/>
            <person name="Caspi A."/>
            <person name="Castrezana S."/>
            <person name="Celniker S.E."/>
            <person name="Chang J.L."/>
            <person name="Chapple C."/>
            <person name="Chatterji S."/>
            <person name="Chinwalla A."/>
            <person name="Civetta A."/>
            <person name="Clifton S.W."/>
            <person name="Comeron J.M."/>
            <person name="Costello J.C."/>
            <person name="Coyne J.A."/>
            <person name="Daub J."/>
            <person name="David R.G."/>
            <person name="Delcher A.L."/>
            <person name="Delehaunty K."/>
            <person name="Do C.B."/>
            <person name="Ebling H."/>
            <person name="Edwards K."/>
            <person name="Eickbush T."/>
            <person name="Evans J.D."/>
            <person name="Filipski A."/>
            <person name="Findeiss S."/>
            <person name="Freyhult E."/>
            <person name="Fulton L."/>
            <person name="Fulton R."/>
            <person name="Garcia A.C."/>
            <person name="Gardiner A."/>
            <person name="Garfield D.A."/>
            <person name="Garvin B.E."/>
            <person name="Gibson G."/>
            <person name="Gilbert D."/>
            <person name="Gnerre S."/>
            <person name="Godfrey J."/>
            <person name="Good R."/>
            <person name="Gotea V."/>
            <person name="Gravely B."/>
            <person name="Greenberg A.J."/>
            <person name="Griffiths-Jones S."/>
            <person name="Gross S."/>
            <person name="Guigo R."/>
            <person name="Gustafson E.A."/>
            <person name="Haerty W."/>
            <person name="Hahn M.W."/>
            <person name="Halligan D.L."/>
            <person name="Halpern A.L."/>
            <person name="Halter G.M."/>
            <person name="Han M.V."/>
            <person name="Heger A."/>
            <person name="Hillier L."/>
            <person name="Hinrichs A.S."/>
            <person name="Holmes I."/>
            <person name="Hoskins R.A."/>
            <person name="Hubisz M.J."/>
            <person name="Hultmark D."/>
            <person name="Huntley M.A."/>
            <person name="Jaffe D.B."/>
            <person name="Jagadeeshan S."/>
            <person name="Jeck W.R."/>
            <person name="Johnson J."/>
            <person name="Jones C.D."/>
            <person name="Jordan W.C."/>
            <person name="Karpen G.H."/>
            <person name="Kataoka E."/>
            <person name="Keightley P.D."/>
            <person name="Kheradpour P."/>
            <person name="Kirkness E.F."/>
            <person name="Koerich L.B."/>
            <person name="Kristiansen K."/>
            <person name="Kudrna D."/>
            <person name="Kulathinal R.J."/>
            <person name="Kumar S."/>
            <person name="Kwok R."/>
            <person name="Lander E."/>
            <person name="Langley C.H."/>
            <person name="Lapoint R."/>
            <person name="Lazzaro B.P."/>
            <person name="Lee S.J."/>
            <person name="Levesque L."/>
            <person name="Li R."/>
            <person name="Lin C.F."/>
            <person name="Lin M.F."/>
            <person name="Lindblad-Toh K."/>
            <person name="Llopart A."/>
            <person name="Long M."/>
            <person name="Low L."/>
            <person name="Lozovsky E."/>
            <person name="Lu J."/>
            <person name="Luo M."/>
            <person name="Machado C.A."/>
            <person name="Makalowski W."/>
            <person name="Marzo M."/>
            <person name="Matsuda M."/>
            <person name="Matzkin L."/>
            <person name="McAllister B."/>
            <person name="McBride C.S."/>
            <person name="McKernan B."/>
            <person name="McKernan K."/>
            <person name="Mendez-Lago M."/>
            <person name="Minx P."/>
            <person name="Mollenhauer M.U."/>
            <person name="Montooth K."/>
            <person name="Mount S.M."/>
            <person name="Mu X."/>
            <person name="Myers E."/>
            <person name="Negre B."/>
            <person name="Newfeld S."/>
            <person name="Nielsen R."/>
            <person name="Noor M.A."/>
            <person name="O'Grady P."/>
            <person name="Pachter L."/>
            <person name="Papaceit M."/>
            <person name="Parisi M.J."/>
            <person name="Parisi M."/>
            <person name="Parts L."/>
            <person name="Pedersen J.S."/>
            <person name="Pesole G."/>
            <person name="Phillippy A.M."/>
            <person name="Ponting C.P."/>
            <person name="Pop M."/>
            <person name="Porcelli D."/>
            <person name="Powell J.R."/>
            <person name="Prohaska S."/>
            <person name="Pruitt K."/>
            <person name="Puig M."/>
            <person name="Quesneville H."/>
            <person name="Ram K.R."/>
            <person name="Rand D."/>
            <person name="Rasmussen M.D."/>
            <person name="Reed L.K."/>
            <person name="Reenan R."/>
            <person name="Reily A."/>
            <person name="Remington K.A."/>
            <person name="Rieger T.T."/>
            <person name="Ritchie M.G."/>
            <person name="Robin C."/>
            <person name="Rogers Y.H."/>
            <person name="Rohde C."/>
            <person name="Rozas J."/>
            <person name="Rubenfield M.J."/>
            <person name="Ruiz A."/>
            <person name="Russo S."/>
            <person name="Salzberg S.L."/>
            <person name="Sanchez-Gracia A."/>
            <person name="Saranga D.J."/>
            <person name="Sato H."/>
            <person name="Schaeffer S.W."/>
            <person name="Schatz M.C."/>
            <person name="Schlenke T."/>
            <person name="Schwartz R."/>
            <person name="Segarra C."/>
            <person name="Singh R.S."/>
            <person name="Sirot L."/>
            <person name="Sirota M."/>
            <person name="Sisneros N.B."/>
            <person name="Smith C.D."/>
            <person name="Smith T.F."/>
            <person name="Spieth J."/>
            <person name="Stage D.E."/>
            <person name="Stark A."/>
            <person name="Stephan W."/>
            <person name="Strausberg R.L."/>
            <person name="Strempel S."/>
            <person name="Sturgill D."/>
            <person name="Sutton G."/>
            <person name="Sutton G.G."/>
            <person name="Tao W."/>
            <person name="Teichmann S."/>
            <person name="Tobari Y.N."/>
            <person name="Tomimura Y."/>
            <person name="Tsolas J.M."/>
            <person name="Valente V.L."/>
            <person name="Venter E."/>
            <person name="Venter J.C."/>
            <person name="Vicario S."/>
            <person name="Vieira F.G."/>
            <person name="Vilella A.J."/>
            <person name="Villasante A."/>
            <person name="Walenz B."/>
            <person name="Wang J."/>
            <person name="Wasserman M."/>
            <person name="Watts T."/>
            <person name="Wilson D."/>
            <person name="Wilson R.K."/>
            <person name="Wing R.A."/>
            <person name="Wolfner M.F."/>
            <person name="Wong A."/>
            <person name="Wong G.K."/>
            <person name="Wu C.I."/>
            <person name="Wu G."/>
            <person name="Yamamoto D."/>
            <person name="Yang H.P."/>
            <person name="Yang S.P."/>
            <person name="Yorke J.A."/>
            <person name="Yoshida K."/>
            <person name="Zdobnov E."/>
            <person name="Zhang P."/>
            <person name="Zhang Y."/>
            <person name="Zimin A.V."/>
            <person name="Baldwin J."/>
            <person name="Abdouelleil A."/>
            <person name="Abdulkadir J."/>
            <person name="Abebe A."/>
            <person name="Abera B."/>
            <person name="Abreu J."/>
            <person name="Acer S.C."/>
            <person name="Aftuck L."/>
            <person name="Alexander A."/>
            <person name="An P."/>
            <person name="Anderson E."/>
            <person name="Anderson S."/>
            <person name="Arachi H."/>
            <person name="Azer M."/>
            <person name="Bachantsang P."/>
            <person name="Barry A."/>
            <person name="Bayul T."/>
            <person name="Berlin A."/>
            <person name="Bessette D."/>
            <person name="Bloom T."/>
            <person name="Blye J."/>
            <person name="Boguslavskiy L."/>
            <person name="Bonnet C."/>
            <person name="Boukhgalter B."/>
            <person name="Bourzgui I."/>
            <person name="Brown A."/>
            <person name="Cahill P."/>
            <person name="Channer S."/>
            <person name="Cheshatsang Y."/>
            <person name="Chuda L."/>
            <person name="Citroen M."/>
            <person name="Collymore A."/>
            <person name="Cooke P."/>
            <person name="Costello M."/>
            <person name="D'Aco K."/>
            <person name="Daza R."/>
            <person name="De Haan G."/>
            <person name="DeGray S."/>
            <person name="DeMaso C."/>
            <person name="Dhargay N."/>
            <person name="Dooley K."/>
            <person name="Dooley E."/>
            <person name="Doricent M."/>
            <person name="Dorje P."/>
            <person name="Dorjee K."/>
            <person name="Dupes A."/>
            <person name="Elong R."/>
            <person name="Falk J."/>
            <person name="Farina A."/>
            <person name="Faro S."/>
            <person name="Ferguson D."/>
            <person name="Fisher S."/>
            <person name="Foley C.D."/>
            <person name="Franke A."/>
            <person name="Friedrich D."/>
            <person name="Gadbois L."/>
            <person name="Gearin G."/>
            <person name="Gearin C.R."/>
            <person name="Giannoukos G."/>
            <person name="Goode T."/>
            <person name="Graham J."/>
            <person name="Grandbois E."/>
            <person name="Grewal S."/>
            <person name="Gyaltsen K."/>
            <person name="Hafez N."/>
            <person name="Hagos B."/>
            <person name="Hall J."/>
            <person name="Henson C."/>
            <person name="Hollinger A."/>
            <person name="Honan T."/>
            <person name="Huard M.D."/>
            <person name="Hughes L."/>
            <person name="Hurhula B."/>
            <person name="Husby M.E."/>
            <person name="Kamat A."/>
            <person name="Kanga B."/>
            <person name="Kashin S."/>
            <person name="Khazanovich D."/>
            <person name="Kisner P."/>
            <person name="Lance K."/>
            <person name="Lara M."/>
            <person name="Lee W."/>
            <person name="Lennon N."/>
            <person name="Letendre F."/>
            <person name="LeVine R."/>
            <person name="Lipovsky A."/>
            <person name="Liu X."/>
            <person name="Liu J."/>
            <person name="Liu S."/>
            <person name="Lokyitsang T."/>
            <person name="Lokyitsang Y."/>
            <person name="Lubonja R."/>
            <person name="Lui A."/>
            <person name="MacDonald P."/>
            <person name="Magnisalis V."/>
            <person name="Maru K."/>
            <person name="Matthews C."/>
            <person name="McCusker W."/>
            <person name="McDonough S."/>
            <person name="Mehta T."/>
            <person name="Meldrim J."/>
            <person name="Meneus L."/>
            <person name="Mihai O."/>
            <person name="Mihalev A."/>
            <person name="Mihova T."/>
            <person name="Mittelman R."/>
            <person name="Mlenga V."/>
            <person name="Montmayeur A."/>
            <person name="Mulrain L."/>
            <person name="Navidi A."/>
            <person name="Naylor J."/>
            <person name="Negash T."/>
            <person name="Nguyen T."/>
            <person name="Nguyen N."/>
            <person name="Nicol R."/>
            <person name="Norbu C."/>
            <person name="Norbu N."/>
            <person name="Novod N."/>
            <person name="O'Neill B."/>
            <person name="Osman S."/>
            <person name="Markiewicz E."/>
            <person name="Oyono O.L."/>
            <person name="Patti C."/>
            <person name="Phunkhang P."/>
            <person name="Pierre F."/>
            <person name="Priest M."/>
            <person name="Raghuraman S."/>
            <person name="Rege F."/>
            <person name="Reyes R."/>
            <person name="Rise C."/>
            <person name="Rogov P."/>
            <person name="Ross K."/>
            <person name="Ryan E."/>
            <person name="Settipalli S."/>
            <person name="Shea T."/>
            <person name="Sherpa N."/>
            <person name="Shi L."/>
            <person name="Shih D."/>
            <person name="Sparrow T."/>
            <person name="Spaulding J."/>
            <person name="Stalker J."/>
            <person name="Stange-Thomann N."/>
            <person name="Stavropoulos S."/>
            <person name="Stone C."/>
            <person name="Strader C."/>
            <person name="Tesfaye S."/>
            <person name="Thomson T."/>
            <person name="Thoulutsang Y."/>
            <person name="Thoulutsang D."/>
            <person name="Topham K."/>
            <person name="Topping I."/>
            <person name="Tsamla T."/>
            <person name="Vassiliev H."/>
            <person name="Vo A."/>
            <person name="Wangchuk T."/>
            <person name="Wangdi T."/>
            <person name="Weiand M."/>
            <person name="Wilkinson J."/>
            <person name="Wilson A."/>
            <person name="Yadav S."/>
            <person name="Young G."/>
            <person name="Yu Q."/>
            <person name="Zembek L."/>
            <person name="Zhong D."/>
            <person name="Zimmer A."/>
            <person name="Zwirko Z."/>
            <person name="Jaffe D.B."/>
            <person name="Alvarez P."/>
            <person name="Brockman W."/>
            <person name="Butler J."/>
            <person name="Chin C."/>
            <person name="Gnerre S."/>
            <person name="Grabherr M."/>
            <person name="Kleber M."/>
            <person name="Mauceli E."/>
            <person name="MacCallum I."/>
        </authorList>
    </citation>
    <scope>NUCLEOTIDE SEQUENCE [LARGE SCALE GENOMIC DNA]</scope>
    <source>
        <strain evidence="6">MSH-3 / Tucson 14011-0111.49</strain>
    </source>
</reference>
<dbReference type="GO" id="GO:0050769">
    <property type="term" value="P:positive regulation of neurogenesis"/>
    <property type="evidence" value="ECO:0007669"/>
    <property type="project" value="EnsemblMetazoa"/>
</dbReference>
<protein>
    <submittedName>
        <fullName evidence="5">GL13122</fullName>
    </submittedName>
</protein>
<feature type="region of interest" description="Disordered" evidence="3">
    <location>
        <begin position="1"/>
        <end position="22"/>
    </location>
</feature>
<keyword evidence="6" id="KW-1185">Reference proteome</keyword>
<dbReference type="GO" id="GO:0045793">
    <property type="term" value="P:positive regulation of cell size"/>
    <property type="evidence" value="ECO:0007669"/>
    <property type="project" value="EnsemblMetazoa"/>
</dbReference>
<organism evidence="6">
    <name type="scientific">Drosophila persimilis</name>
    <name type="common">Fruit fly</name>
    <dbReference type="NCBI Taxonomy" id="7234"/>
    <lineage>
        <taxon>Eukaryota</taxon>
        <taxon>Metazoa</taxon>
        <taxon>Ecdysozoa</taxon>
        <taxon>Arthropoda</taxon>
        <taxon>Hexapoda</taxon>
        <taxon>Insecta</taxon>
        <taxon>Pterygota</taxon>
        <taxon>Neoptera</taxon>
        <taxon>Endopterygota</taxon>
        <taxon>Diptera</taxon>
        <taxon>Brachycera</taxon>
        <taxon>Muscomorpha</taxon>
        <taxon>Ephydroidea</taxon>
        <taxon>Drosophilidae</taxon>
        <taxon>Drosophila</taxon>
        <taxon>Sophophora</taxon>
    </lineage>
</organism>
<dbReference type="GO" id="GO:0035212">
    <property type="term" value="P:cell competition in a multicellular organism"/>
    <property type="evidence" value="ECO:0007669"/>
    <property type="project" value="EnsemblMetazoa"/>
</dbReference>
<dbReference type="SMART" id="SM00353">
    <property type="entry name" value="HLH"/>
    <property type="match status" value="1"/>
</dbReference>
<feature type="compositionally biased region" description="Low complexity" evidence="3">
    <location>
        <begin position="203"/>
        <end position="212"/>
    </location>
</feature>
<evidence type="ECO:0000256" key="1">
    <source>
        <dbReference type="ARBA" id="ARBA00023125"/>
    </source>
</evidence>
<dbReference type="GO" id="GO:0009880">
    <property type="term" value="P:embryonic pattern specification"/>
    <property type="evidence" value="ECO:0007669"/>
    <property type="project" value="EnsemblMetazoa"/>
</dbReference>
<dbReference type="PROSITE" id="PS50888">
    <property type="entry name" value="BHLH"/>
    <property type="match status" value="1"/>
</dbReference>
<dbReference type="EMBL" id="CH479192">
    <property type="protein sequence ID" value="EDW26635.1"/>
    <property type="molecule type" value="Genomic_DNA"/>
</dbReference>
<dbReference type="GO" id="GO:0045572">
    <property type="term" value="P:positive regulation of imaginal disc growth"/>
    <property type="evidence" value="ECO:0007669"/>
    <property type="project" value="EnsemblMetazoa"/>
</dbReference>
<dbReference type="GO" id="GO:0035363">
    <property type="term" value="C:histone locus body"/>
    <property type="evidence" value="ECO:0007669"/>
    <property type="project" value="EnsemblMetazoa"/>
</dbReference>
<gene>
    <name evidence="5" type="primary">Dper\GL13122</name>
    <name evidence="5" type="ORF">Dper_GL13122</name>
</gene>
<dbReference type="GO" id="GO:1990381">
    <property type="term" value="F:ubiquitin-specific protease binding"/>
    <property type="evidence" value="ECO:0007669"/>
    <property type="project" value="EnsemblMetazoa"/>
</dbReference>
<evidence type="ECO:0000259" key="4">
    <source>
        <dbReference type="PROSITE" id="PS50888"/>
    </source>
</evidence>
<dbReference type="GO" id="GO:0045945">
    <property type="term" value="P:positive regulation of transcription by RNA polymerase III"/>
    <property type="evidence" value="ECO:0007669"/>
    <property type="project" value="EnsemblMetazoa"/>
</dbReference>
<keyword evidence="1" id="KW-0238">DNA-binding</keyword>
<feature type="compositionally biased region" description="Low complexity" evidence="3">
    <location>
        <begin position="165"/>
        <end position="178"/>
    </location>
</feature>
<dbReference type="GO" id="GO:0055088">
    <property type="term" value="P:lipid homeostasis"/>
    <property type="evidence" value="ECO:0007669"/>
    <property type="project" value="EnsemblMetazoa"/>
</dbReference>
<dbReference type="GO" id="GO:0045944">
    <property type="term" value="P:positive regulation of transcription by RNA polymerase II"/>
    <property type="evidence" value="ECO:0007669"/>
    <property type="project" value="EnsemblMetazoa"/>
</dbReference>
<feature type="compositionally biased region" description="Polar residues" evidence="3">
    <location>
        <begin position="130"/>
        <end position="164"/>
    </location>
</feature>
<evidence type="ECO:0000256" key="2">
    <source>
        <dbReference type="SAM" id="Coils"/>
    </source>
</evidence>
<sequence>MQPCHKEGSGRRDSRRPVGMTFRDEGGCGKMEAGTGGRSWCQELKSLRNPLELIFLIAQDTLRMNHIKPKETRRSWMYEEIDVVSFPDKKQLQDPVGELALLEKVAHQISHGINQKKPRYGHYIMPYTPASSSPVKSVANSRYPSPSSTPYQASSQSYSPLTVDSSNASSSSSSSSSSGYGCGGATKGHKRYYLKFSGNGTATAGSSAGSNGMSVHKMASNSSSSNNSNSNNSNSNSSSRIISKKCRSKKSSPSSCSSSELGSPVSSTEADASNNWMNETNSTMNRIPKHNSVANMAPLARSSQRFSVDEADTIEKRNQHNDMERQRRIGLKNLFEALKKQIPTIRDKERAPKVNILREAAKLCEQLTHEEHDLAMEYQRLREKNRKRQELLVRLRAASTVHTVTDESHPTSE</sequence>
<dbReference type="InterPro" id="IPR050433">
    <property type="entry name" value="Myc_transcription_factors"/>
</dbReference>
<name>B4GV98_DROPE</name>
<evidence type="ECO:0000313" key="5">
    <source>
        <dbReference type="EMBL" id="EDW26635.1"/>
    </source>
</evidence>
<dbReference type="GO" id="GO:0046983">
    <property type="term" value="F:protein dimerization activity"/>
    <property type="evidence" value="ECO:0007669"/>
    <property type="project" value="InterPro"/>
</dbReference>
<dbReference type="HOGENOM" id="CLU_666099_0_0_1"/>
<dbReference type="CDD" id="cd11400">
    <property type="entry name" value="bHLHzip_Myc"/>
    <property type="match status" value="1"/>
</dbReference>
<dbReference type="GO" id="GO:0008286">
    <property type="term" value="P:insulin receptor signaling pathway"/>
    <property type="evidence" value="ECO:0007669"/>
    <property type="project" value="EnsemblMetazoa"/>
</dbReference>
<dbReference type="InterPro" id="IPR011598">
    <property type="entry name" value="bHLH_dom"/>
</dbReference>
<dbReference type="GO" id="GO:0042981">
    <property type="term" value="P:regulation of apoptotic process"/>
    <property type="evidence" value="ECO:0007669"/>
    <property type="project" value="EnsemblMetazoa"/>
</dbReference>
<dbReference type="GO" id="GO:0010628">
    <property type="term" value="P:positive regulation of gene expression"/>
    <property type="evidence" value="ECO:0007669"/>
    <property type="project" value="EnsemblMetazoa"/>
</dbReference>
<dbReference type="GO" id="GO:0017126">
    <property type="term" value="P:nucleologenesis"/>
    <property type="evidence" value="ECO:0007669"/>
    <property type="project" value="EnsemblMetazoa"/>
</dbReference>
<dbReference type="GO" id="GO:0010506">
    <property type="term" value="P:regulation of autophagy"/>
    <property type="evidence" value="ECO:0007669"/>
    <property type="project" value="EnsemblMetazoa"/>
</dbReference>
<dbReference type="FunFam" id="4.10.280.10:FF:000019">
    <property type="entry name" value="Myc proto-oncogene protein"/>
    <property type="match status" value="1"/>
</dbReference>
<keyword evidence="2" id="KW-0175">Coiled coil</keyword>
<dbReference type="GO" id="GO:0016072">
    <property type="term" value="P:rRNA metabolic process"/>
    <property type="evidence" value="ECO:0007669"/>
    <property type="project" value="EnsemblMetazoa"/>
</dbReference>
<dbReference type="GO" id="GO:0005730">
    <property type="term" value="C:nucleolus"/>
    <property type="evidence" value="ECO:0007669"/>
    <property type="project" value="EnsemblMetazoa"/>
</dbReference>
<dbReference type="GO" id="GO:0046622">
    <property type="term" value="P:positive regulation of organ growth"/>
    <property type="evidence" value="ECO:0007669"/>
    <property type="project" value="EnsemblMetazoa"/>
</dbReference>
<dbReference type="eggNOG" id="KOG2483">
    <property type="taxonomic scope" value="Eukaryota"/>
</dbReference>
<proteinExistence type="predicted"/>
<feature type="region of interest" description="Disordered" evidence="3">
    <location>
        <begin position="130"/>
        <end position="181"/>
    </location>
</feature>
<dbReference type="GO" id="GO:0042594">
    <property type="term" value="P:response to starvation"/>
    <property type="evidence" value="ECO:0007669"/>
    <property type="project" value="EnsemblMetazoa"/>
</dbReference>
<dbReference type="GO" id="GO:0030307">
    <property type="term" value="P:positive regulation of cell growth"/>
    <property type="evidence" value="ECO:0007669"/>
    <property type="project" value="EnsemblMetazoa"/>
</dbReference>
<dbReference type="OMA" id="MNERIFQ"/>
<evidence type="ECO:0000256" key="3">
    <source>
        <dbReference type="SAM" id="MobiDB-lite"/>
    </source>
</evidence>
<evidence type="ECO:0000313" key="6">
    <source>
        <dbReference type="Proteomes" id="UP000008744"/>
    </source>
</evidence>
<dbReference type="Pfam" id="PF00010">
    <property type="entry name" value="HLH"/>
    <property type="match status" value="1"/>
</dbReference>
<dbReference type="SMR" id="B4GV98"/>
<feature type="compositionally biased region" description="Low complexity" evidence="3">
    <location>
        <begin position="220"/>
        <end position="241"/>
    </location>
</feature>
<dbReference type="GO" id="GO:0045943">
    <property type="term" value="P:positive regulation of transcription by RNA polymerase I"/>
    <property type="evidence" value="ECO:0007669"/>
    <property type="project" value="EnsemblMetazoa"/>
</dbReference>
<feature type="region of interest" description="Disordered" evidence="3">
    <location>
        <begin position="203"/>
        <end position="279"/>
    </location>
</feature>
<dbReference type="GO" id="GO:0032991">
    <property type="term" value="C:protein-containing complex"/>
    <property type="evidence" value="ECO:0007669"/>
    <property type="project" value="EnsemblMetazoa"/>
</dbReference>
<dbReference type="GO" id="GO:0003700">
    <property type="term" value="F:DNA-binding transcription factor activity"/>
    <property type="evidence" value="ECO:0007669"/>
    <property type="project" value="EnsemblMetazoa"/>
</dbReference>
<dbReference type="GO" id="GO:0031670">
    <property type="term" value="P:cellular response to nutrient"/>
    <property type="evidence" value="ECO:0007669"/>
    <property type="project" value="EnsemblMetazoa"/>
</dbReference>
<dbReference type="GO" id="GO:0040018">
    <property type="term" value="P:positive regulation of multicellular organism growth"/>
    <property type="evidence" value="ECO:0007669"/>
    <property type="project" value="EnsemblMetazoa"/>
</dbReference>
<feature type="domain" description="BHLH" evidence="4">
    <location>
        <begin position="315"/>
        <end position="367"/>
    </location>
</feature>
<dbReference type="Proteomes" id="UP000008744">
    <property type="component" value="Unassembled WGS sequence"/>
</dbReference>
<dbReference type="GO" id="GO:0022008">
    <property type="term" value="P:neurogenesis"/>
    <property type="evidence" value="ECO:0007669"/>
    <property type="project" value="EnsemblMetazoa"/>
</dbReference>
<dbReference type="STRING" id="7234.B4GV98"/>
<accession>B4GV98</accession>